<evidence type="ECO:0000259" key="4">
    <source>
        <dbReference type="Pfam" id="PF00294"/>
    </source>
</evidence>
<keyword evidence="3 5" id="KW-0418">Kinase</keyword>
<sequence>MSAKIVCFGELLVRLGAPGRQLLLQTPQLEVHAGGAEANVAVSLARFGHRAQMVGVVADNPLGEAVTGELRRHGVDTAAVQRADGRMGLYFLTPGAIQRPSEVLYDRADSAFVRAGGGQHDWPALLQGADWLHVSGVTPALGAAAAEGTLKAMRAARAAGVKVSFDGNFRPKLWEAWHGDAPTILHAIMAEADTMFASHRDLEVVLKRPFAQATAQERFAAAAQAAFAAFPHLQRMTATVRVQRNVDHHALSANTALRDGTLHTTPSYEVAGIVDRIGTGDAFAAGVLHGLISGMSDADGLHFGLAAACLKHSVPGDFNLVGVDAVEAFLNQDSFDVKR</sequence>
<dbReference type="AlphaFoldDB" id="A0A286D6I9"/>
<evidence type="ECO:0000313" key="6">
    <source>
        <dbReference type="Proteomes" id="UP000219374"/>
    </source>
</evidence>
<dbReference type="Gene3D" id="3.40.1190.20">
    <property type="match status" value="1"/>
</dbReference>
<evidence type="ECO:0000256" key="3">
    <source>
        <dbReference type="ARBA" id="ARBA00022777"/>
    </source>
</evidence>
<keyword evidence="6" id="KW-1185">Reference proteome</keyword>
<name>A0A286D6I9_9GAMM</name>
<dbReference type="OrthoDB" id="9795789at2"/>
<dbReference type="InterPro" id="IPR052700">
    <property type="entry name" value="Carb_kinase_PfkB-like"/>
</dbReference>
<dbReference type="Proteomes" id="UP000219374">
    <property type="component" value="Unassembled WGS sequence"/>
</dbReference>
<dbReference type="PANTHER" id="PTHR43320">
    <property type="entry name" value="SUGAR KINASE"/>
    <property type="match status" value="1"/>
</dbReference>
<proteinExistence type="inferred from homology"/>
<dbReference type="EMBL" id="OCND01000003">
    <property type="protein sequence ID" value="SOD54262.1"/>
    <property type="molecule type" value="Genomic_DNA"/>
</dbReference>
<organism evidence="5 6">
    <name type="scientific">Pseudoxanthomonas wuyuanensis</name>
    <dbReference type="NCBI Taxonomy" id="1073196"/>
    <lineage>
        <taxon>Bacteria</taxon>
        <taxon>Pseudomonadati</taxon>
        <taxon>Pseudomonadota</taxon>
        <taxon>Gammaproteobacteria</taxon>
        <taxon>Lysobacterales</taxon>
        <taxon>Lysobacteraceae</taxon>
        <taxon>Pseudoxanthomonas</taxon>
    </lineage>
</organism>
<accession>A0A286D6I9</accession>
<evidence type="ECO:0000313" key="5">
    <source>
        <dbReference type="EMBL" id="SOD54262.1"/>
    </source>
</evidence>
<evidence type="ECO:0000256" key="2">
    <source>
        <dbReference type="ARBA" id="ARBA00022679"/>
    </source>
</evidence>
<dbReference type="InterPro" id="IPR011611">
    <property type="entry name" value="PfkB_dom"/>
</dbReference>
<dbReference type="GO" id="GO:0016301">
    <property type="term" value="F:kinase activity"/>
    <property type="evidence" value="ECO:0007669"/>
    <property type="project" value="UniProtKB-KW"/>
</dbReference>
<protein>
    <submittedName>
        <fullName evidence="5">2-dehydro-3-deoxygluconokinase</fullName>
    </submittedName>
</protein>
<dbReference type="Pfam" id="PF00294">
    <property type="entry name" value="PfkB"/>
    <property type="match status" value="1"/>
</dbReference>
<dbReference type="SUPFAM" id="SSF53613">
    <property type="entry name" value="Ribokinase-like"/>
    <property type="match status" value="1"/>
</dbReference>
<comment type="similarity">
    <text evidence="1">Belongs to the carbohydrate kinase PfkB family.</text>
</comment>
<gene>
    <name evidence="5" type="ORF">SAMN06296416_103185</name>
</gene>
<keyword evidence="2" id="KW-0808">Transferase</keyword>
<dbReference type="PANTHER" id="PTHR43320:SF2">
    <property type="entry name" value="2-DEHYDRO-3-DEOXYGLUCONOKINASE_2-DEHYDRO-3-DEOXYGALACTONOKINASE"/>
    <property type="match status" value="1"/>
</dbReference>
<dbReference type="InterPro" id="IPR029056">
    <property type="entry name" value="Ribokinase-like"/>
</dbReference>
<reference evidence="5 6" key="1">
    <citation type="submission" date="2017-09" db="EMBL/GenBank/DDBJ databases">
        <authorList>
            <person name="Ehlers B."/>
            <person name="Leendertz F.H."/>
        </authorList>
    </citation>
    <scope>NUCLEOTIDE SEQUENCE [LARGE SCALE GENOMIC DNA]</scope>
    <source>
        <strain evidence="5 6">CGMCC 1.10978</strain>
    </source>
</reference>
<feature type="domain" description="Carbohydrate kinase PfkB" evidence="4">
    <location>
        <begin position="3"/>
        <end position="316"/>
    </location>
</feature>
<evidence type="ECO:0000256" key="1">
    <source>
        <dbReference type="ARBA" id="ARBA00010688"/>
    </source>
</evidence>
<dbReference type="CDD" id="cd01166">
    <property type="entry name" value="KdgK"/>
    <property type="match status" value="1"/>
</dbReference>